<dbReference type="InterPro" id="IPR036397">
    <property type="entry name" value="RNaseH_sf"/>
</dbReference>
<comment type="subcellular location">
    <subcellularLocation>
        <location evidence="13">Cytoplasm</location>
    </subcellularLocation>
</comment>
<dbReference type="InterPro" id="IPR002176">
    <property type="entry name" value="X-over_junc_endoDNase_RuvC"/>
</dbReference>
<evidence type="ECO:0000256" key="2">
    <source>
        <dbReference type="ARBA" id="ARBA00022490"/>
    </source>
</evidence>
<dbReference type="PANTHER" id="PTHR30194:SF3">
    <property type="entry name" value="CROSSOVER JUNCTION ENDODEOXYRIBONUCLEASE RUVC"/>
    <property type="match status" value="1"/>
</dbReference>
<evidence type="ECO:0000256" key="4">
    <source>
        <dbReference type="ARBA" id="ARBA00022723"/>
    </source>
</evidence>
<evidence type="ECO:0000313" key="16">
    <source>
        <dbReference type="Proteomes" id="UP000178065"/>
    </source>
</evidence>
<evidence type="ECO:0000256" key="10">
    <source>
        <dbReference type="ARBA" id="ARBA00023172"/>
    </source>
</evidence>
<keyword evidence="4 13" id="KW-0479">Metal-binding</keyword>
<evidence type="ECO:0000256" key="3">
    <source>
        <dbReference type="ARBA" id="ARBA00022722"/>
    </source>
</evidence>
<dbReference type="GO" id="GO:0005737">
    <property type="term" value="C:cytoplasm"/>
    <property type="evidence" value="ECO:0007669"/>
    <property type="project" value="UniProtKB-SubCell"/>
</dbReference>
<dbReference type="FunFam" id="3.30.420.10:FF:000002">
    <property type="entry name" value="Crossover junction endodeoxyribonuclease RuvC"/>
    <property type="match status" value="1"/>
</dbReference>
<dbReference type="SUPFAM" id="SSF53098">
    <property type="entry name" value="Ribonuclease H-like"/>
    <property type="match status" value="1"/>
</dbReference>
<feature type="binding site" evidence="13">
    <location>
        <position position="139"/>
    </location>
    <ligand>
        <name>Mg(2+)</name>
        <dbReference type="ChEBI" id="CHEBI:18420"/>
        <label>1</label>
    </ligand>
</feature>
<dbReference type="GO" id="GO:0008821">
    <property type="term" value="F:crossover junction DNA endonuclease activity"/>
    <property type="evidence" value="ECO:0007669"/>
    <property type="project" value="UniProtKB-UniRule"/>
</dbReference>
<feature type="binding site" evidence="13">
    <location>
        <position position="7"/>
    </location>
    <ligand>
        <name>Mg(2+)</name>
        <dbReference type="ChEBI" id="CHEBI:18420"/>
        <label>1</label>
    </ligand>
</feature>
<feature type="binding site" evidence="13">
    <location>
        <position position="66"/>
    </location>
    <ligand>
        <name>Mg(2+)</name>
        <dbReference type="ChEBI" id="CHEBI:18420"/>
        <label>2</label>
    </ligand>
</feature>
<dbReference type="GO" id="GO:0048476">
    <property type="term" value="C:Holliday junction resolvase complex"/>
    <property type="evidence" value="ECO:0007669"/>
    <property type="project" value="UniProtKB-UniRule"/>
</dbReference>
<evidence type="ECO:0000256" key="9">
    <source>
        <dbReference type="ARBA" id="ARBA00023125"/>
    </source>
</evidence>
<dbReference type="GO" id="GO:0006310">
    <property type="term" value="P:DNA recombination"/>
    <property type="evidence" value="ECO:0007669"/>
    <property type="project" value="UniProtKB-UniRule"/>
</dbReference>
<feature type="active site" evidence="13">
    <location>
        <position position="7"/>
    </location>
</feature>
<dbReference type="Gene3D" id="3.30.420.10">
    <property type="entry name" value="Ribonuclease H-like superfamily/Ribonuclease H"/>
    <property type="match status" value="1"/>
</dbReference>
<reference evidence="15 16" key="1">
    <citation type="journal article" date="2016" name="Nat. Commun.">
        <title>Thousands of microbial genomes shed light on interconnected biogeochemical processes in an aquifer system.</title>
        <authorList>
            <person name="Anantharaman K."/>
            <person name="Brown C.T."/>
            <person name="Hug L.A."/>
            <person name="Sharon I."/>
            <person name="Castelle C.J."/>
            <person name="Probst A.J."/>
            <person name="Thomas B.C."/>
            <person name="Singh A."/>
            <person name="Wilkins M.J."/>
            <person name="Karaoz U."/>
            <person name="Brodie E.L."/>
            <person name="Williams K.H."/>
            <person name="Hubbard S.S."/>
            <person name="Banfield J.F."/>
        </authorList>
    </citation>
    <scope>NUCLEOTIDE SEQUENCE [LARGE SCALE GENOMIC DNA]</scope>
</reference>
<keyword evidence="10 13" id="KW-0233">DNA recombination</keyword>
<gene>
    <name evidence="13" type="primary">ruvC</name>
    <name evidence="15" type="ORF">A2672_01965</name>
</gene>
<comment type="cofactor">
    <cofactor evidence="13">
        <name>Mg(2+)</name>
        <dbReference type="ChEBI" id="CHEBI:18420"/>
    </cofactor>
    <text evidence="13">Binds 2 Mg(2+) ion per subunit.</text>
</comment>
<dbReference type="CDD" id="cd16962">
    <property type="entry name" value="RuvC"/>
    <property type="match status" value="1"/>
</dbReference>
<dbReference type="NCBIfam" id="TIGR00228">
    <property type="entry name" value="ruvC"/>
    <property type="match status" value="1"/>
</dbReference>
<evidence type="ECO:0000256" key="6">
    <source>
        <dbReference type="ARBA" id="ARBA00022763"/>
    </source>
</evidence>
<evidence type="ECO:0000256" key="11">
    <source>
        <dbReference type="ARBA" id="ARBA00023204"/>
    </source>
</evidence>
<comment type="function">
    <text evidence="13">The RuvA-RuvB-RuvC complex processes Holliday junction (HJ) DNA during genetic recombination and DNA repair. Endonuclease that resolves HJ intermediates. Cleaves cruciform DNA by making single-stranded nicks across the HJ at symmetrical positions within the homologous arms, yielding a 5'-phosphate and a 3'-hydroxyl group; requires a central core of homology in the junction. The consensus cleavage sequence is 5'-(A/T)TT(C/G)-3'. Cleavage occurs on the 3'-side of the TT dinucleotide at the point of strand exchange. HJ branch migration catalyzed by RuvA-RuvB allows RuvC to scan DNA until it finds its consensus sequence, where it cleaves and resolves the cruciform DNA.</text>
</comment>
<protein>
    <recommendedName>
        <fullName evidence="13 14">Crossover junction endodeoxyribonuclease RuvC</fullName>
        <ecNumber evidence="13 14">3.1.21.10</ecNumber>
    </recommendedName>
    <alternativeName>
        <fullName evidence="13">Holliday junction nuclease RuvC</fullName>
    </alternativeName>
    <alternativeName>
        <fullName evidence="13">Holliday junction resolvase RuvC</fullName>
    </alternativeName>
</protein>
<dbReference type="HAMAP" id="MF_00034">
    <property type="entry name" value="RuvC"/>
    <property type="match status" value="1"/>
</dbReference>
<keyword evidence="8 13" id="KW-0460">Magnesium</keyword>
<keyword evidence="11 13" id="KW-0234">DNA repair</keyword>
<evidence type="ECO:0000256" key="7">
    <source>
        <dbReference type="ARBA" id="ARBA00022801"/>
    </source>
</evidence>
<evidence type="ECO:0000256" key="1">
    <source>
        <dbReference type="ARBA" id="ARBA00009518"/>
    </source>
</evidence>
<dbReference type="GO" id="GO:0000287">
    <property type="term" value="F:magnesium ion binding"/>
    <property type="evidence" value="ECO:0007669"/>
    <property type="project" value="UniProtKB-UniRule"/>
</dbReference>
<dbReference type="EC" id="3.1.21.10" evidence="13 14"/>
<comment type="caution">
    <text evidence="15">The sequence shown here is derived from an EMBL/GenBank/DDBJ whole genome shotgun (WGS) entry which is preliminary data.</text>
</comment>
<keyword evidence="3 13" id="KW-0540">Nuclease</keyword>
<dbReference type="InterPro" id="IPR020563">
    <property type="entry name" value="X-over_junc_endoDNase_Mg_BS"/>
</dbReference>
<evidence type="ECO:0000256" key="14">
    <source>
        <dbReference type="NCBIfam" id="TIGR00228"/>
    </source>
</evidence>
<keyword evidence="5 13" id="KW-0255">Endonuclease</keyword>
<organism evidence="15 16">
    <name type="scientific">Candidatus Wildermuthbacteria bacterium RIFCSPHIGHO2_01_FULL_49_22b</name>
    <dbReference type="NCBI Taxonomy" id="1802448"/>
    <lineage>
        <taxon>Bacteria</taxon>
        <taxon>Candidatus Wildermuthiibacteriota</taxon>
    </lineage>
</organism>
<keyword evidence="2 13" id="KW-0963">Cytoplasm</keyword>
<evidence type="ECO:0000256" key="12">
    <source>
        <dbReference type="ARBA" id="ARBA00029354"/>
    </source>
</evidence>
<dbReference type="STRING" id="1802448.A2672_01965"/>
<keyword evidence="9 13" id="KW-0238">DNA-binding</keyword>
<dbReference type="NCBIfam" id="NF000711">
    <property type="entry name" value="PRK00039.2-1"/>
    <property type="match status" value="1"/>
</dbReference>
<evidence type="ECO:0000256" key="5">
    <source>
        <dbReference type="ARBA" id="ARBA00022759"/>
    </source>
</evidence>
<keyword evidence="6 13" id="KW-0227">DNA damage</keyword>
<evidence type="ECO:0000256" key="8">
    <source>
        <dbReference type="ARBA" id="ARBA00022842"/>
    </source>
</evidence>
<dbReference type="PANTHER" id="PTHR30194">
    <property type="entry name" value="CROSSOVER JUNCTION ENDODEOXYRIBONUCLEASE RUVC"/>
    <property type="match status" value="1"/>
</dbReference>
<feature type="active site" evidence="13">
    <location>
        <position position="139"/>
    </location>
</feature>
<dbReference type="AlphaFoldDB" id="A0A1G2QXC6"/>
<dbReference type="InterPro" id="IPR012337">
    <property type="entry name" value="RNaseH-like_sf"/>
</dbReference>
<accession>A0A1G2QXC6</accession>
<comment type="catalytic activity">
    <reaction evidence="12 13">
        <text>Endonucleolytic cleavage at a junction such as a reciprocal single-stranded crossover between two homologous DNA duplexes (Holliday junction).</text>
        <dbReference type="EC" id="3.1.21.10"/>
    </reaction>
</comment>
<dbReference type="PROSITE" id="PS01321">
    <property type="entry name" value="RUVC"/>
    <property type="match status" value="1"/>
</dbReference>
<dbReference type="Pfam" id="PF02075">
    <property type="entry name" value="RuvC"/>
    <property type="match status" value="1"/>
</dbReference>
<feature type="active site" evidence="13">
    <location>
        <position position="66"/>
    </location>
</feature>
<name>A0A1G2QXC6_9BACT</name>
<sequence>MVILGIDPGTATTGYGVVETTPKLTWAAHGTIDTPKNKPAKDRLLLLEQGLRQLFKKYRPDLLCVERLYFFKNAKTALPVSEAKGVVLLVAAHTNVSLREFTPLQAKMAVTGYGKAQKIQVQRMVQQILGLTALPRPDDAADALALAIAGSVLTRSGK</sequence>
<dbReference type="GO" id="GO:0003677">
    <property type="term" value="F:DNA binding"/>
    <property type="evidence" value="ECO:0007669"/>
    <property type="project" value="UniProtKB-KW"/>
</dbReference>
<comment type="similarity">
    <text evidence="1 13">Belongs to the RuvC family.</text>
</comment>
<dbReference type="EMBL" id="MHTT01000015">
    <property type="protein sequence ID" value="OHA65230.1"/>
    <property type="molecule type" value="Genomic_DNA"/>
</dbReference>
<dbReference type="GO" id="GO:0006281">
    <property type="term" value="P:DNA repair"/>
    <property type="evidence" value="ECO:0007669"/>
    <property type="project" value="UniProtKB-UniRule"/>
</dbReference>
<comment type="subunit">
    <text evidence="13">Homodimer which binds Holliday junction (HJ) DNA. The HJ becomes 2-fold symmetrical on binding to RuvC with unstacked arms; it has a different conformation from HJ DNA in complex with RuvA. In the full resolvosome a probable DNA-RuvA(4)-RuvB(12)-RuvC(2) complex forms which resolves the HJ.</text>
</comment>
<evidence type="ECO:0000256" key="13">
    <source>
        <dbReference type="HAMAP-Rule" id="MF_00034"/>
    </source>
</evidence>
<dbReference type="Proteomes" id="UP000178065">
    <property type="component" value="Unassembled WGS sequence"/>
</dbReference>
<dbReference type="PRINTS" id="PR00696">
    <property type="entry name" value="RSOLVASERUVC"/>
</dbReference>
<proteinExistence type="inferred from homology"/>
<evidence type="ECO:0000313" key="15">
    <source>
        <dbReference type="EMBL" id="OHA65230.1"/>
    </source>
</evidence>
<keyword evidence="7 13" id="KW-0378">Hydrolase</keyword>